<comment type="subcellular location">
    <subcellularLocation>
        <location evidence="1">Nucleus</location>
    </subcellularLocation>
</comment>
<feature type="domain" description="C2H2-type" evidence="10">
    <location>
        <begin position="453"/>
        <end position="479"/>
    </location>
</feature>
<keyword evidence="8" id="KW-0863">Zinc-finger</keyword>
<evidence type="ECO:0000313" key="11">
    <source>
        <dbReference type="EnsemblMetazoa" id="AALFPA23_024873.P37062"/>
    </source>
</evidence>
<feature type="domain" description="C2H2-type" evidence="10">
    <location>
        <begin position="482"/>
        <end position="509"/>
    </location>
</feature>
<dbReference type="Proteomes" id="UP000069940">
    <property type="component" value="Unassembled WGS sequence"/>
</dbReference>
<dbReference type="PANTHER" id="PTHR24399">
    <property type="entry name" value="ZINC FINGER AND BTB DOMAIN-CONTAINING"/>
    <property type="match status" value="1"/>
</dbReference>
<feature type="region of interest" description="Disordered" evidence="9">
    <location>
        <begin position="34"/>
        <end position="63"/>
    </location>
</feature>
<dbReference type="PANTHER" id="PTHR24399:SF23">
    <property type="entry name" value="C2H2-TYPE DOMAIN-CONTAINING PROTEIN"/>
    <property type="match status" value="1"/>
</dbReference>
<dbReference type="SUPFAM" id="SSF57667">
    <property type="entry name" value="beta-beta-alpha zinc fingers"/>
    <property type="match status" value="9"/>
</dbReference>
<evidence type="ECO:0000259" key="10">
    <source>
        <dbReference type="PROSITE" id="PS50157"/>
    </source>
</evidence>
<keyword evidence="2" id="KW-0479">Metal-binding</keyword>
<reference evidence="12" key="1">
    <citation type="journal article" date="2015" name="Proc. Natl. Acad. Sci. U.S.A.">
        <title>Genome sequence of the Asian Tiger mosquito, Aedes albopictus, reveals insights into its biology, genetics, and evolution.</title>
        <authorList>
            <person name="Chen X.G."/>
            <person name="Jiang X."/>
            <person name="Gu J."/>
            <person name="Xu M."/>
            <person name="Wu Y."/>
            <person name="Deng Y."/>
            <person name="Zhang C."/>
            <person name="Bonizzoni M."/>
            <person name="Dermauw W."/>
            <person name="Vontas J."/>
            <person name="Armbruster P."/>
            <person name="Huang X."/>
            <person name="Yang Y."/>
            <person name="Zhang H."/>
            <person name="He W."/>
            <person name="Peng H."/>
            <person name="Liu Y."/>
            <person name="Wu K."/>
            <person name="Chen J."/>
            <person name="Lirakis M."/>
            <person name="Topalis P."/>
            <person name="Van Leeuwen T."/>
            <person name="Hall A.B."/>
            <person name="Jiang X."/>
            <person name="Thorpe C."/>
            <person name="Mueller R.L."/>
            <person name="Sun C."/>
            <person name="Waterhouse R.M."/>
            <person name="Yan G."/>
            <person name="Tu Z.J."/>
            <person name="Fang X."/>
            <person name="James A.A."/>
        </authorList>
    </citation>
    <scope>NUCLEOTIDE SEQUENCE [LARGE SCALE GENOMIC DNA]</scope>
    <source>
        <strain evidence="12">Foshan</strain>
    </source>
</reference>
<feature type="domain" description="C2H2-type" evidence="10">
    <location>
        <begin position="622"/>
        <end position="649"/>
    </location>
</feature>
<evidence type="ECO:0000256" key="3">
    <source>
        <dbReference type="ARBA" id="ARBA00022737"/>
    </source>
</evidence>
<protein>
    <recommendedName>
        <fullName evidence="10">C2H2-type domain-containing protein</fullName>
    </recommendedName>
</protein>
<feature type="domain" description="C2H2-type" evidence="10">
    <location>
        <begin position="361"/>
        <end position="388"/>
    </location>
</feature>
<reference evidence="11" key="2">
    <citation type="submission" date="2025-05" db="UniProtKB">
        <authorList>
            <consortium name="EnsemblMetazoa"/>
        </authorList>
    </citation>
    <scope>IDENTIFICATION</scope>
    <source>
        <strain evidence="11">Foshan</strain>
    </source>
</reference>
<proteinExistence type="predicted"/>
<feature type="domain" description="C2H2-type" evidence="10">
    <location>
        <begin position="220"/>
        <end position="247"/>
    </location>
</feature>
<dbReference type="GeneID" id="134287576"/>
<evidence type="ECO:0000313" key="12">
    <source>
        <dbReference type="Proteomes" id="UP000069940"/>
    </source>
</evidence>
<feature type="domain" description="C2H2-type" evidence="10">
    <location>
        <begin position="99"/>
        <end position="126"/>
    </location>
</feature>
<feature type="domain" description="C2H2-type" evidence="10">
    <location>
        <begin position="538"/>
        <end position="562"/>
    </location>
</feature>
<dbReference type="Gene3D" id="3.30.160.60">
    <property type="entry name" value="Classic Zinc Finger"/>
    <property type="match status" value="12"/>
</dbReference>
<dbReference type="PROSITE" id="PS00028">
    <property type="entry name" value="ZINC_FINGER_C2H2_1"/>
    <property type="match status" value="10"/>
</dbReference>
<accession>A0ABM2A6A4</accession>
<feature type="domain" description="C2H2-type" evidence="10">
    <location>
        <begin position="190"/>
        <end position="217"/>
    </location>
</feature>
<keyword evidence="4" id="KW-0862">Zinc</keyword>
<keyword evidence="5" id="KW-0805">Transcription regulation</keyword>
<evidence type="ECO:0000256" key="6">
    <source>
        <dbReference type="ARBA" id="ARBA00023163"/>
    </source>
</evidence>
<sequence length="689" mass="80706">MKHHTGSKTSAMDFQKNEIKEEFKEQVEHEIKIEYQDYQSESDLSDDLRLKETPSPSLGHIKQEPELILESDELPAPDEIVVQTKPENPIIKRLNFNPTRCYICKHNFKDEASLEIHLPVHTDMIPYVCEECTSESAHPMKLTSLGPLHRHFRLHATNFKCPKCPKWVQNVQRHVRDYHNHNNENPQFDYSCKICGKISKSKVYYEKHQLYHKKRKERRFICSFCNKKLKSKVNLVCHERCHTGERPFQCKYCPKVFKTKQNIESHERIHTGEKGFRCNVCCRDFRTNHALQGHMINIHGRSARNKTGEQVESAVPCQEADEIKGQSVYDKQGLDSTSETNKMLPEQGSINEGKIQLVNQFKCYICEQVFNDCESRDTHLSTHLDMLPYKCVKCSKESDSTEMFISMNQLHRHLQLHAHNMKCPQCPFWTSTSELLTAHINEKHTKKDHSMKYTCQICGKQFTKSNFTKHMRNHKDRENGRFTCAFCGARFCTKWDLIHHERNHTNEHPYQCRYCPKTLKTKGILERHERTHTGERPYSCQTCDKTFGWLKSLRAHIEASHTAMVYKCELEGCDFTTPKRSTMDYHTARHEMRHVCSFCTKRFPCKSALATHELIHLGIKDFQCKQCAKSFRTKSALNNHVKIHNDIRPFMCKTCGTAYVQKVQLQNHLTKNVQCQNADQMEFVRSKSD</sequence>
<evidence type="ECO:0000256" key="5">
    <source>
        <dbReference type="ARBA" id="ARBA00023015"/>
    </source>
</evidence>
<keyword evidence="3" id="KW-0677">Repeat</keyword>
<evidence type="ECO:0000256" key="8">
    <source>
        <dbReference type="PROSITE-ProRule" id="PRU00042"/>
    </source>
</evidence>
<keyword evidence="7" id="KW-0539">Nucleus</keyword>
<evidence type="ECO:0000256" key="2">
    <source>
        <dbReference type="ARBA" id="ARBA00022723"/>
    </source>
</evidence>
<feature type="domain" description="C2H2-type" evidence="10">
    <location>
        <begin position="594"/>
        <end position="621"/>
    </location>
</feature>
<feature type="domain" description="C2H2-type" evidence="10">
    <location>
        <begin position="510"/>
        <end position="537"/>
    </location>
</feature>
<evidence type="ECO:0000256" key="7">
    <source>
        <dbReference type="ARBA" id="ARBA00023242"/>
    </source>
</evidence>
<dbReference type="InterPro" id="IPR013087">
    <property type="entry name" value="Znf_C2H2_type"/>
</dbReference>
<dbReference type="EnsemblMetazoa" id="AALFPA23_024873.R37062">
    <property type="protein sequence ID" value="AALFPA23_024873.P37062"/>
    <property type="gene ID" value="AALFPA23_024873"/>
</dbReference>
<organism evidence="11 12">
    <name type="scientific">Aedes albopictus</name>
    <name type="common">Asian tiger mosquito</name>
    <name type="synonym">Stegomyia albopicta</name>
    <dbReference type="NCBI Taxonomy" id="7160"/>
    <lineage>
        <taxon>Eukaryota</taxon>
        <taxon>Metazoa</taxon>
        <taxon>Ecdysozoa</taxon>
        <taxon>Arthropoda</taxon>
        <taxon>Hexapoda</taxon>
        <taxon>Insecta</taxon>
        <taxon>Pterygota</taxon>
        <taxon>Neoptera</taxon>
        <taxon>Endopterygota</taxon>
        <taxon>Diptera</taxon>
        <taxon>Nematocera</taxon>
        <taxon>Culicoidea</taxon>
        <taxon>Culicidae</taxon>
        <taxon>Culicinae</taxon>
        <taxon>Aedini</taxon>
        <taxon>Aedes</taxon>
        <taxon>Stegomyia</taxon>
    </lineage>
</organism>
<name>A0ABM2A6A4_AEDAL</name>
<keyword evidence="6" id="KW-0804">Transcription</keyword>
<evidence type="ECO:0000256" key="4">
    <source>
        <dbReference type="ARBA" id="ARBA00022833"/>
    </source>
</evidence>
<dbReference type="RefSeq" id="XP_062705618.1">
    <property type="nucleotide sequence ID" value="XM_062849634.1"/>
</dbReference>
<dbReference type="InterPro" id="IPR036236">
    <property type="entry name" value="Znf_C2H2_sf"/>
</dbReference>
<feature type="domain" description="C2H2-type" evidence="10">
    <location>
        <begin position="248"/>
        <end position="275"/>
    </location>
</feature>
<keyword evidence="12" id="KW-1185">Reference proteome</keyword>
<dbReference type="Pfam" id="PF00096">
    <property type="entry name" value="zf-C2H2"/>
    <property type="match status" value="6"/>
</dbReference>
<evidence type="ECO:0000256" key="1">
    <source>
        <dbReference type="ARBA" id="ARBA00004123"/>
    </source>
</evidence>
<dbReference type="PROSITE" id="PS50157">
    <property type="entry name" value="ZINC_FINGER_C2H2_2"/>
    <property type="match status" value="12"/>
</dbReference>
<evidence type="ECO:0000256" key="9">
    <source>
        <dbReference type="SAM" id="MobiDB-lite"/>
    </source>
</evidence>
<dbReference type="SMART" id="SM00355">
    <property type="entry name" value="ZnF_C2H2"/>
    <property type="match status" value="18"/>
</dbReference>
<feature type="domain" description="C2H2-type" evidence="10">
    <location>
        <begin position="276"/>
        <end position="299"/>
    </location>
</feature>
<feature type="region of interest" description="Disordered" evidence="9">
    <location>
        <begin position="1"/>
        <end position="21"/>
    </location>
</feature>